<protein>
    <recommendedName>
        <fullName evidence="13">Glycosyltransferase RgtA/B/C/D-like domain-containing protein</fullName>
    </recommendedName>
</protein>
<keyword evidence="12" id="KW-1185">Reference proteome</keyword>
<feature type="transmembrane region" description="Helical" evidence="10">
    <location>
        <begin position="157"/>
        <end position="184"/>
    </location>
</feature>
<comment type="pathway">
    <text evidence="2">Glycolipid biosynthesis; glycosylphosphatidylinositol-anchor biosynthesis.</text>
</comment>
<keyword evidence="7" id="KW-0256">Endoplasmic reticulum</keyword>
<evidence type="ECO:0000256" key="5">
    <source>
        <dbReference type="ARBA" id="ARBA00022679"/>
    </source>
</evidence>
<keyword evidence="3" id="KW-0337">GPI-anchor biosynthesis</keyword>
<dbReference type="UniPathway" id="UPA00196"/>
<dbReference type="KEGG" id="slia:HA039_04020"/>
<dbReference type="GO" id="GO:0006506">
    <property type="term" value="P:GPI anchor biosynthetic process"/>
    <property type="evidence" value="ECO:0007669"/>
    <property type="project" value="UniProtKB-UniPathway"/>
</dbReference>
<evidence type="ECO:0000256" key="10">
    <source>
        <dbReference type="SAM" id="Phobius"/>
    </source>
</evidence>
<gene>
    <name evidence="11" type="ORF">HA039_04020</name>
</gene>
<evidence type="ECO:0000256" key="3">
    <source>
        <dbReference type="ARBA" id="ARBA00022502"/>
    </source>
</evidence>
<feature type="transmembrane region" description="Helical" evidence="10">
    <location>
        <begin position="288"/>
        <end position="307"/>
    </location>
</feature>
<feature type="transmembrane region" description="Helical" evidence="10">
    <location>
        <begin position="196"/>
        <end position="217"/>
    </location>
</feature>
<sequence>MVVYAGAATLHLVALAVMRPPGGAGIRDRLLAWDGQWYSMIAAKGYPDAFTYTPDGRLTGNNLAFFPLFPALARTVHRLTGLDQDTATIVAAHLALVAALFMVHLLLTRLHGQRAATIALVLLTAAQPMSIAFFMAYSESLFLALAIGALLAAHRKAWLTAGVLALLAGLTRPAAVAVAAALVTAAVMHLVQARRLMWRPVAAVGLACAGTPSYLWWVGHRVGRPDAWFVIQRAGWGTRWDDGASFGRYLGYALSKADQWIAVSTAVLLLSLTAAALLACWQHTTWPPLLVHGMGVLVLTFGQSNYYHSKLRLLIPCVIFLLPIASGLARARTSTVVTVLLLTSAFGCWYGAYMLTTWHYGV</sequence>
<evidence type="ECO:0000256" key="7">
    <source>
        <dbReference type="ARBA" id="ARBA00022824"/>
    </source>
</evidence>
<evidence type="ECO:0000313" key="12">
    <source>
        <dbReference type="Proteomes" id="UP000501179"/>
    </source>
</evidence>
<dbReference type="EMBL" id="CP050177">
    <property type="protein sequence ID" value="QIQ06684.1"/>
    <property type="molecule type" value="Genomic_DNA"/>
</dbReference>
<evidence type="ECO:0008006" key="13">
    <source>
        <dbReference type="Google" id="ProtNLM"/>
    </source>
</evidence>
<comment type="subcellular location">
    <subcellularLocation>
        <location evidence="1">Endoplasmic reticulum membrane</location>
        <topology evidence="1">Multi-pass membrane protein</topology>
    </subcellularLocation>
</comment>
<keyword evidence="4" id="KW-0328">Glycosyltransferase</keyword>
<evidence type="ECO:0000256" key="9">
    <source>
        <dbReference type="ARBA" id="ARBA00023136"/>
    </source>
</evidence>
<dbReference type="RefSeq" id="WP_167036155.1">
    <property type="nucleotide sequence ID" value="NZ_CP050177.1"/>
</dbReference>
<dbReference type="GO" id="GO:0004376">
    <property type="term" value="F:GPI mannosyltransferase activity"/>
    <property type="evidence" value="ECO:0007669"/>
    <property type="project" value="InterPro"/>
</dbReference>
<dbReference type="Proteomes" id="UP000501179">
    <property type="component" value="Chromosome"/>
</dbReference>
<evidence type="ECO:0000313" key="11">
    <source>
        <dbReference type="EMBL" id="QIQ06684.1"/>
    </source>
</evidence>
<evidence type="ECO:0000256" key="2">
    <source>
        <dbReference type="ARBA" id="ARBA00004687"/>
    </source>
</evidence>
<dbReference type="GO" id="GO:0016020">
    <property type="term" value="C:membrane"/>
    <property type="evidence" value="ECO:0007669"/>
    <property type="project" value="GOC"/>
</dbReference>
<dbReference type="PANTHER" id="PTHR12468:SF2">
    <property type="entry name" value="GPI MANNOSYLTRANSFERASE 2"/>
    <property type="match status" value="1"/>
</dbReference>
<proteinExistence type="predicted"/>
<dbReference type="AlphaFoldDB" id="A0A6G9H8B0"/>
<feature type="transmembrane region" description="Helical" evidence="10">
    <location>
        <begin position="336"/>
        <end position="356"/>
    </location>
</feature>
<keyword evidence="9 10" id="KW-0472">Membrane</keyword>
<feature type="transmembrane region" description="Helical" evidence="10">
    <location>
        <begin position="87"/>
        <end position="107"/>
    </location>
</feature>
<feature type="transmembrane region" description="Helical" evidence="10">
    <location>
        <begin position="260"/>
        <end position="281"/>
    </location>
</feature>
<keyword evidence="6 10" id="KW-0812">Transmembrane</keyword>
<name>A0A6G9H8B0_9ACTN</name>
<dbReference type="InterPro" id="IPR007315">
    <property type="entry name" value="PIG-V/Gpi18"/>
</dbReference>
<evidence type="ECO:0000256" key="1">
    <source>
        <dbReference type="ARBA" id="ARBA00004477"/>
    </source>
</evidence>
<dbReference type="GO" id="GO:0000009">
    <property type="term" value="F:alpha-1,6-mannosyltransferase activity"/>
    <property type="evidence" value="ECO:0007669"/>
    <property type="project" value="InterPro"/>
</dbReference>
<evidence type="ECO:0000256" key="8">
    <source>
        <dbReference type="ARBA" id="ARBA00022989"/>
    </source>
</evidence>
<organism evidence="11 12">
    <name type="scientific">Streptomyces liangshanensis</name>
    <dbReference type="NCBI Taxonomy" id="2717324"/>
    <lineage>
        <taxon>Bacteria</taxon>
        <taxon>Bacillati</taxon>
        <taxon>Actinomycetota</taxon>
        <taxon>Actinomycetes</taxon>
        <taxon>Kitasatosporales</taxon>
        <taxon>Streptomycetaceae</taxon>
        <taxon>Streptomyces</taxon>
    </lineage>
</organism>
<evidence type="ECO:0000256" key="6">
    <source>
        <dbReference type="ARBA" id="ARBA00022692"/>
    </source>
</evidence>
<keyword evidence="5" id="KW-0808">Transferase</keyword>
<evidence type="ECO:0000256" key="4">
    <source>
        <dbReference type="ARBA" id="ARBA00022676"/>
    </source>
</evidence>
<feature type="transmembrane region" description="Helical" evidence="10">
    <location>
        <begin position="313"/>
        <end position="329"/>
    </location>
</feature>
<dbReference type="PANTHER" id="PTHR12468">
    <property type="entry name" value="GPI MANNOSYLTRANSFERASE 2"/>
    <property type="match status" value="1"/>
</dbReference>
<accession>A0A6G9H8B0</accession>
<keyword evidence="8 10" id="KW-1133">Transmembrane helix</keyword>
<reference evidence="11 12" key="1">
    <citation type="submission" date="2020-03" db="EMBL/GenBank/DDBJ databases">
        <title>A novel species.</title>
        <authorList>
            <person name="Gao J."/>
        </authorList>
    </citation>
    <scope>NUCLEOTIDE SEQUENCE [LARGE SCALE GENOMIC DNA]</scope>
    <source>
        <strain evidence="11 12">QMT-12</strain>
    </source>
</reference>